<dbReference type="InterPro" id="IPR015865">
    <property type="entry name" value="Riboflavin_kinase_bac/euk"/>
</dbReference>
<evidence type="ECO:0000256" key="6">
    <source>
        <dbReference type="ARBA" id="ARBA00022679"/>
    </source>
</evidence>
<dbReference type="GO" id="GO:0008531">
    <property type="term" value="F:riboflavin kinase activity"/>
    <property type="evidence" value="ECO:0007669"/>
    <property type="project" value="UniProtKB-UniRule"/>
</dbReference>
<dbReference type="CDD" id="cd02064">
    <property type="entry name" value="FAD_synthetase_N"/>
    <property type="match status" value="1"/>
</dbReference>
<keyword evidence="6 15" id="KW-0808">Transferase</keyword>
<comment type="similarity">
    <text evidence="15">Belongs to the ribF family.</text>
</comment>
<keyword evidence="5 15" id="KW-0288">FMN</keyword>
<dbReference type="NCBIfam" id="TIGR00083">
    <property type="entry name" value="ribF"/>
    <property type="match status" value="1"/>
</dbReference>
<dbReference type="GO" id="GO:0005524">
    <property type="term" value="F:ATP binding"/>
    <property type="evidence" value="ECO:0007669"/>
    <property type="project" value="UniProtKB-UniRule"/>
</dbReference>
<dbReference type="Gene3D" id="3.40.50.620">
    <property type="entry name" value="HUPs"/>
    <property type="match status" value="1"/>
</dbReference>
<dbReference type="PANTHER" id="PTHR22749">
    <property type="entry name" value="RIBOFLAVIN KINASE/FMN ADENYLYLTRANSFERASE"/>
    <property type="match status" value="1"/>
</dbReference>
<dbReference type="GO" id="GO:0003919">
    <property type="term" value="F:FMN adenylyltransferase activity"/>
    <property type="evidence" value="ECO:0007669"/>
    <property type="project" value="UniProtKB-UniRule"/>
</dbReference>
<dbReference type="InterPro" id="IPR015864">
    <property type="entry name" value="FAD_synthase"/>
</dbReference>
<dbReference type="InterPro" id="IPR014729">
    <property type="entry name" value="Rossmann-like_a/b/a_fold"/>
</dbReference>
<keyword evidence="9 15" id="KW-0418">Kinase</keyword>
<comment type="pathway">
    <text evidence="3 15">Cofactor biosynthesis; FMN biosynthesis; FMN from riboflavin (ATP route): step 1/1.</text>
</comment>
<comment type="catalytic activity">
    <reaction evidence="13 15">
        <text>riboflavin + ATP = FMN + ADP + H(+)</text>
        <dbReference type="Rhea" id="RHEA:14357"/>
        <dbReference type="ChEBI" id="CHEBI:15378"/>
        <dbReference type="ChEBI" id="CHEBI:30616"/>
        <dbReference type="ChEBI" id="CHEBI:57986"/>
        <dbReference type="ChEBI" id="CHEBI:58210"/>
        <dbReference type="ChEBI" id="CHEBI:456216"/>
        <dbReference type="EC" id="2.7.1.26"/>
    </reaction>
</comment>
<comment type="function">
    <text evidence="1">Catalyzes the phosphorylation of riboflavin to FMN followed by the adenylation of FMN to FAD.</text>
</comment>
<evidence type="ECO:0000256" key="14">
    <source>
        <dbReference type="ARBA" id="ARBA00049494"/>
    </source>
</evidence>
<reference evidence="17" key="1">
    <citation type="journal article" date="2021" name="PeerJ">
        <title>Extensive microbial diversity within the chicken gut microbiome revealed by metagenomics and culture.</title>
        <authorList>
            <person name="Gilroy R."/>
            <person name="Ravi A."/>
            <person name="Getino M."/>
            <person name="Pursley I."/>
            <person name="Horton D.L."/>
            <person name="Alikhan N.F."/>
            <person name="Baker D."/>
            <person name="Gharbi K."/>
            <person name="Hall N."/>
            <person name="Watson M."/>
            <person name="Adriaenssens E.M."/>
            <person name="Foster-Nyarko E."/>
            <person name="Jarju S."/>
            <person name="Secka A."/>
            <person name="Antonio M."/>
            <person name="Oren A."/>
            <person name="Chaudhuri R.R."/>
            <person name="La Ragione R."/>
            <person name="Hildebrand F."/>
            <person name="Pallen M.J."/>
        </authorList>
    </citation>
    <scope>NUCLEOTIDE SEQUENCE</scope>
    <source>
        <strain evidence="17">ChiHecec1B25-7008</strain>
    </source>
</reference>
<organism evidence="17 18">
    <name type="scientific">Candidatus Bacteroides intestinavium</name>
    <dbReference type="NCBI Taxonomy" id="2838469"/>
    <lineage>
        <taxon>Bacteria</taxon>
        <taxon>Pseudomonadati</taxon>
        <taxon>Bacteroidota</taxon>
        <taxon>Bacteroidia</taxon>
        <taxon>Bacteroidales</taxon>
        <taxon>Bacteroidaceae</taxon>
        <taxon>Bacteroides</taxon>
    </lineage>
</organism>
<accession>A0A9D2KUS9</accession>
<keyword evidence="7 15" id="KW-0548">Nucleotidyltransferase</keyword>
<dbReference type="EC" id="2.7.1.26" evidence="15"/>
<dbReference type="AlphaFoldDB" id="A0A9D2KUS9"/>
<protein>
    <recommendedName>
        <fullName evidence="15">Riboflavin biosynthesis protein</fullName>
    </recommendedName>
    <domain>
        <recommendedName>
            <fullName evidence="15">Riboflavin kinase</fullName>
            <ecNumber evidence="15">2.7.1.26</ecNumber>
        </recommendedName>
        <alternativeName>
            <fullName evidence="15">Flavokinase</fullName>
        </alternativeName>
    </domain>
    <domain>
        <recommendedName>
            <fullName evidence="15">FMN adenylyltransferase</fullName>
            <ecNumber evidence="15">2.7.7.2</ecNumber>
        </recommendedName>
        <alternativeName>
            <fullName evidence="15">FAD pyrophosphorylase</fullName>
        </alternativeName>
        <alternativeName>
            <fullName evidence="15">FAD synthase</fullName>
        </alternativeName>
    </domain>
</protein>
<dbReference type="EMBL" id="DWZE01000100">
    <property type="protein sequence ID" value="HJA84020.1"/>
    <property type="molecule type" value="Genomic_DNA"/>
</dbReference>
<dbReference type="InterPro" id="IPR023468">
    <property type="entry name" value="Riboflavin_kinase"/>
</dbReference>
<evidence type="ECO:0000256" key="3">
    <source>
        <dbReference type="ARBA" id="ARBA00005201"/>
    </source>
</evidence>
<dbReference type="Gene3D" id="2.40.30.30">
    <property type="entry name" value="Riboflavin kinase-like"/>
    <property type="match status" value="1"/>
</dbReference>
<dbReference type="SMART" id="SM00904">
    <property type="entry name" value="Flavokinase"/>
    <property type="match status" value="1"/>
</dbReference>
<evidence type="ECO:0000256" key="5">
    <source>
        <dbReference type="ARBA" id="ARBA00022643"/>
    </source>
</evidence>
<keyword evidence="12" id="KW-0511">Multifunctional enzyme</keyword>
<dbReference type="PANTHER" id="PTHR22749:SF6">
    <property type="entry name" value="RIBOFLAVIN KINASE"/>
    <property type="match status" value="1"/>
</dbReference>
<evidence type="ECO:0000256" key="2">
    <source>
        <dbReference type="ARBA" id="ARBA00004726"/>
    </source>
</evidence>
<reference evidence="17" key="2">
    <citation type="submission" date="2021-04" db="EMBL/GenBank/DDBJ databases">
        <authorList>
            <person name="Gilroy R."/>
        </authorList>
    </citation>
    <scope>NUCLEOTIDE SEQUENCE</scope>
    <source>
        <strain evidence="17">ChiHecec1B25-7008</strain>
    </source>
</reference>
<dbReference type="GO" id="GO:0006747">
    <property type="term" value="P:FAD biosynthetic process"/>
    <property type="evidence" value="ECO:0007669"/>
    <property type="project" value="UniProtKB-UniRule"/>
</dbReference>
<dbReference type="SUPFAM" id="SSF82114">
    <property type="entry name" value="Riboflavin kinase-like"/>
    <property type="match status" value="1"/>
</dbReference>
<dbReference type="EC" id="2.7.7.2" evidence="15"/>
<keyword evidence="8 15" id="KW-0547">Nucleotide-binding</keyword>
<evidence type="ECO:0000256" key="11">
    <source>
        <dbReference type="ARBA" id="ARBA00022840"/>
    </source>
</evidence>
<comment type="caution">
    <text evidence="17">The sequence shown here is derived from an EMBL/GenBank/DDBJ whole genome shotgun (WGS) entry which is preliminary data.</text>
</comment>
<name>A0A9D2KUS9_9BACE</name>
<dbReference type="GO" id="GO:0009398">
    <property type="term" value="P:FMN biosynthetic process"/>
    <property type="evidence" value="ECO:0007669"/>
    <property type="project" value="UniProtKB-UniRule"/>
</dbReference>
<keyword evidence="10 15" id="KW-0274">FAD</keyword>
<dbReference type="FunFam" id="3.40.50.620:FF:000021">
    <property type="entry name" value="Riboflavin biosynthesis protein"/>
    <property type="match status" value="1"/>
</dbReference>
<comment type="catalytic activity">
    <reaction evidence="14 15">
        <text>FMN + ATP + H(+) = FAD + diphosphate</text>
        <dbReference type="Rhea" id="RHEA:17237"/>
        <dbReference type="ChEBI" id="CHEBI:15378"/>
        <dbReference type="ChEBI" id="CHEBI:30616"/>
        <dbReference type="ChEBI" id="CHEBI:33019"/>
        <dbReference type="ChEBI" id="CHEBI:57692"/>
        <dbReference type="ChEBI" id="CHEBI:58210"/>
        <dbReference type="EC" id="2.7.7.2"/>
    </reaction>
</comment>
<evidence type="ECO:0000256" key="9">
    <source>
        <dbReference type="ARBA" id="ARBA00022777"/>
    </source>
</evidence>
<evidence type="ECO:0000256" key="4">
    <source>
        <dbReference type="ARBA" id="ARBA00022630"/>
    </source>
</evidence>
<dbReference type="FunFam" id="2.40.30.30:FF:000003">
    <property type="entry name" value="Riboflavin biosynthesis protein"/>
    <property type="match status" value="1"/>
</dbReference>
<comment type="pathway">
    <text evidence="2 15">Cofactor biosynthesis; FAD biosynthesis; FAD from FMN: step 1/1.</text>
</comment>
<evidence type="ECO:0000256" key="15">
    <source>
        <dbReference type="PIRNR" id="PIRNR004491"/>
    </source>
</evidence>
<feature type="domain" description="Riboflavin kinase" evidence="16">
    <location>
        <begin position="182"/>
        <end position="308"/>
    </location>
</feature>
<dbReference type="InterPro" id="IPR023465">
    <property type="entry name" value="Riboflavin_kinase_dom_sf"/>
</dbReference>
<dbReference type="GO" id="GO:0009231">
    <property type="term" value="P:riboflavin biosynthetic process"/>
    <property type="evidence" value="ECO:0007669"/>
    <property type="project" value="InterPro"/>
</dbReference>
<keyword evidence="4 15" id="KW-0285">Flavoprotein</keyword>
<keyword evidence="11 15" id="KW-0067">ATP-binding</keyword>
<dbReference type="InterPro" id="IPR002606">
    <property type="entry name" value="Riboflavin_kinase_bac"/>
</dbReference>
<evidence type="ECO:0000256" key="7">
    <source>
        <dbReference type="ARBA" id="ARBA00022695"/>
    </source>
</evidence>
<evidence type="ECO:0000256" key="12">
    <source>
        <dbReference type="ARBA" id="ARBA00023268"/>
    </source>
</evidence>
<evidence type="ECO:0000256" key="1">
    <source>
        <dbReference type="ARBA" id="ARBA00002121"/>
    </source>
</evidence>
<dbReference type="PIRSF" id="PIRSF004491">
    <property type="entry name" value="FAD_Synth"/>
    <property type="match status" value="1"/>
</dbReference>
<sequence>MRIGDICSNNLPSVATIGFFDGVHRGHRFLIDQVRREAAARGLESAAVTFPVHPRQVLQSDYRPKLLTTPQEKLALLAETGIDTCILLDFTPHLASLSAREFMEVLKHRYRIRALVIGYDHRFGHNRSEDFGDYARYGRELGIDIQPAEAFRLPDAPGGEPVSSSLIRRLLLAGDVAQAATCLGYPYFLNGTVVSGRRIGHQLGYPTANLRPDHPDKLIPANGVYAVRVETEGRTYGGMLNIGRRPTLDNGDDRSIEVHIFDFDRDIYHEPLRLSFIRRIREERKFDSVDQLTEQLHRDATAIRALLHATDTAS</sequence>
<dbReference type="Pfam" id="PF01687">
    <property type="entry name" value="Flavokinase"/>
    <property type="match status" value="1"/>
</dbReference>
<evidence type="ECO:0000256" key="8">
    <source>
        <dbReference type="ARBA" id="ARBA00022741"/>
    </source>
</evidence>
<evidence type="ECO:0000313" key="18">
    <source>
        <dbReference type="Proteomes" id="UP000823860"/>
    </source>
</evidence>
<evidence type="ECO:0000256" key="10">
    <source>
        <dbReference type="ARBA" id="ARBA00022827"/>
    </source>
</evidence>
<dbReference type="NCBIfam" id="NF004162">
    <property type="entry name" value="PRK05627.1-5"/>
    <property type="match status" value="1"/>
</dbReference>
<evidence type="ECO:0000313" key="17">
    <source>
        <dbReference type="EMBL" id="HJA84020.1"/>
    </source>
</evidence>
<proteinExistence type="inferred from homology"/>
<dbReference type="Pfam" id="PF06574">
    <property type="entry name" value="FAD_syn"/>
    <property type="match status" value="1"/>
</dbReference>
<dbReference type="SUPFAM" id="SSF52374">
    <property type="entry name" value="Nucleotidylyl transferase"/>
    <property type="match status" value="1"/>
</dbReference>
<gene>
    <name evidence="17" type="ORF">H9785_08645</name>
</gene>
<evidence type="ECO:0000259" key="16">
    <source>
        <dbReference type="SMART" id="SM00904"/>
    </source>
</evidence>
<evidence type="ECO:0000256" key="13">
    <source>
        <dbReference type="ARBA" id="ARBA00047880"/>
    </source>
</evidence>
<dbReference type="Proteomes" id="UP000823860">
    <property type="component" value="Unassembled WGS sequence"/>
</dbReference>